<dbReference type="GO" id="GO:0005524">
    <property type="term" value="F:ATP binding"/>
    <property type="evidence" value="ECO:0007669"/>
    <property type="project" value="InterPro"/>
</dbReference>
<dbReference type="HOGENOM" id="CLU_029703_1_0_2"/>
<dbReference type="SUPFAM" id="SSF52540">
    <property type="entry name" value="P-loop containing nucleoside triphosphate hydrolases"/>
    <property type="match status" value="1"/>
</dbReference>
<dbReference type="Proteomes" id="UP000002315">
    <property type="component" value="Chromosome"/>
</dbReference>
<dbReference type="PANTHER" id="PTHR42759">
    <property type="entry name" value="MOXR FAMILY PROTEIN"/>
    <property type="match status" value="1"/>
</dbReference>
<accession>E3GXJ4</accession>
<dbReference type="InterPro" id="IPR027417">
    <property type="entry name" value="P-loop_NTPase"/>
</dbReference>
<sequence>MEYNYYHDELMVELFEILKQPKDLDSLDLSDTFVENLVLKIISMHGTIRTSKIKEITGLHLDILEEVLHELERRELCAQVKGGFLFSSVDYTITKKGREFAERIMKENPYIGMAPVSYDRYYKVMEAQLKGRFPIEIPEEVIEEAFKGVVGAEHAKEALVDSCTSGRGVFIYGPPGTGKTFLTSKMSKLLPPIIIPKYVEFGGQVVELYDPDFHVLCKEQPEDPRWVKIYAPFVFTGAELSLEKLDTNYNHNKGVYESSPIIKANGGVLLIDDLGRQRDDHEVILNRLIVPMENKIDTVYIRGVPVSFYSHFIPVFSTNLDISIMDEAHLRRAPIHVFLGPPSTDEIAKVFKNNLDKLGELYTDEAIERFTKTYKPTDEGGEGLEPTFAHARDIAEIAQAVRIRLGKEYIDEEVVEEALNRHVLITLQRKNIDITAEGKIRTYRIETSEIEKTKEILLKEGALQVSTESNSVIVDVDNTVTPSQILKVLENNGIIPNKVEIIGETDRELRKFVLTEG</sequence>
<keyword evidence="3" id="KW-1185">Reference proteome</keyword>
<dbReference type="InterPro" id="IPR003593">
    <property type="entry name" value="AAA+_ATPase"/>
</dbReference>
<dbReference type="SMART" id="SM00382">
    <property type="entry name" value="AAA"/>
    <property type="match status" value="1"/>
</dbReference>
<reference evidence="2 3" key="1">
    <citation type="journal article" date="2010" name="Stand. Genomic Sci.">
        <title>Complete genome sequence of Methanothermus fervidus type strain (V24S).</title>
        <authorList>
            <person name="Anderson I."/>
            <person name="Djao O.D."/>
            <person name="Misra M."/>
            <person name="Chertkov O."/>
            <person name="Nolan M."/>
            <person name="Lucas S."/>
            <person name="Lapidus A."/>
            <person name="Del Rio T.G."/>
            <person name="Tice H."/>
            <person name="Cheng J.F."/>
            <person name="Tapia R."/>
            <person name="Han C."/>
            <person name="Goodwin L."/>
            <person name="Pitluck S."/>
            <person name="Liolios K."/>
            <person name="Ivanova N."/>
            <person name="Mavromatis K."/>
            <person name="Mikhailova N."/>
            <person name="Pati A."/>
            <person name="Brambilla E."/>
            <person name="Chen A."/>
            <person name="Palaniappan K."/>
            <person name="Land M."/>
            <person name="Hauser L."/>
            <person name="Chang Y.J."/>
            <person name="Jeffries C.D."/>
            <person name="Sikorski J."/>
            <person name="Spring S."/>
            <person name="Rohde M."/>
            <person name="Eichinger K."/>
            <person name="Huber H."/>
            <person name="Wirth R."/>
            <person name="Goker M."/>
            <person name="Detter J.C."/>
            <person name="Woyke T."/>
            <person name="Bristow J."/>
            <person name="Eisen J.A."/>
            <person name="Markowitz V."/>
            <person name="Hugenholtz P."/>
            <person name="Klenk H.P."/>
            <person name="Kyrpides N.C."/>
        </authorList>
    </citation>
    <scope>NUCLEOTIDE SEQUENCE [LARGE SCALE GENOMIC DNA]</scope>
    <source>
        <strain evidence="3">ATCC 43054 / DSM 2088 / JCM 10308 / V24 S</strain>
    </source>
</reference>
<dbReference type="CDD" id="cd00009">
    <property type="entry name" value="AAA"/>
    <property type="match status" value="1"/>
</dbReference>
<proteinExistence type="predicted"/>
<dbReference type="InterPro" id="IPR050764">
    <property type="entry name" value="CbbQ/NirQ/NorQ/GpvN"/>
</dbReference>
<gene>
    <name evidence="2" type="ordered locus">Mfer_0223</name>
</gene>
<dbReference type="EMBL" id="CP002278">
    <property type="protein sequence ID" value="ADP77026.1"/>
    <property type="molecule type" value="Genomic_DNA"/>
</dbReference>
<evidence type="ECO:0000259" key="1">
    <source>
        <dbReference type="SMART" id="SM00382"/>
    </source>
</evidence>
<feature type="domain" description="AAA+ ATPase" evidence="1">
    <location>
        <begin position="165"/>
        <end position="343"/>
    </location>
</feature>
<evidence type="ECO:0000313" key="3">
    <source>
        <dbReference type="Proteomes" id="UP000002315"/>
    </source>
</evidence>
<dbReference type="Gene3D" id="3.40.50.300">
    <property type="entry name" value="P-loop containing nucleotide triphosphate hydrolases"/>
    <property type="match status" value="1"/>
</dbReference>
<protein>
    <submittedName>
        <fullName evidence="2">AAA ATPase</fullName>
    </submittedName>
</protein>
<dbReference type="AlphaFoldDB" id="E3GXJ4"/>
<dbReference type="InterPro" id="IPR000523">
    <property type="entry name" value="Mg_chelatse_chII-like_cat_dom"/>
</dbReference>
<organism evidence="2 3">
    <name type="scientific">Methanothermus fervidus (strain ATCC 43054 / DSM 2088 / JCM 10308 / V24 S)</name>
    <dbReference type="NCBI Taxonomy" id="523846"/>
    <lineage>
        <taxon>Archaea</taxon>
        <taxon>Methanobacteriati</taxon>
        <taxon>Methanobacteriota</taxon>
        <taxon>Methanomada group</taxon>
        <taxon>Methanobacteria</taxon>
        <taxon>Methanobacteriales</taxon>
        <taxon>Methanothermaceae</taxon>
        <taxon>Methanothermus</taxon>
    </lineage>
</organism>
<dbReference type="PANTHER" id="PTHR42759:SF1">
    <property type="entry name" value="MAGNESIUM-CHELATASE SUBUNIT CHLD"/>
    <property type="match status" value="1"/>
</dbReference>
<dbReference type="STRING" id="523846.Mfer_0223"/>
<dbReference type="OrthoDB" id="9837at2157"/>
<evidence type="ECO:0000313" key="2">
    <source>
        <dbReference type="EMBL" id="ADP77026.1"/>
    </source>
</evidence>
<dbReference type="InterPro" id="IPR036390">
    <property type="entry name" value="WH_DNA-bd_sf"/>
</dbReference>
<name>E3GXJ4_METFV</name>
<dbReference type="Pfam" id="PF01078">
    <property type="entry name" value="Mg_chelatase"/>
    <property type="match status" value="1"/>
</dbReference>
<dbReference type="KEGG" id="mfv:Mfer_0223"/>
<dbReference type="SUPFAM" id="SSF46785">
    <property type="entry name" value="Winged helix' DNA-binding domain"/>
    <property type="match status" value="1"/>
</dbReference>